<feature type="transmembrane region" description="Helical" evidence="1">
    <location>
        <begin position="133"/>
        <end position="151"/>
    </location>
</feature>
<feature type="transmembrane region" description="Helical" evidence="1">
    <location>
        <begin position="12"/>
        <end position="32"/>
    </location>
</feature>
<dbReference type="OrthoDB" id="8114024at2"/>
<feature type="transmembrane region" description="Helical" evidence="1">
    <location>
        <begin position="93"/>
        <end position="113"/>
    </location>
</feature>
<sequence length="208" mass="23097">MRFRLLSYHYWTGLLLAVFILAHLGNHLVALWSVPAHLATMRVLRVVYRHPVVETGLLLAVVIQLGTGLRLYWRGRRLPAPPVAERVQRLSGLYLVFFLVVHTGAVLTGRAGFGLDTNLYFAAAGINTWPFSLFFVPYYFLAVVAVFLHVASLHYLKAAGLFGRVRARQQAWLIGGAGVVVAGLILFAMTNHLRGLPIPPRYRQALGG</sequence>
<reference evidence="2 3" key="1">
    <citation type="submission" date="2017-11" db="EMBL/GenBank/DDBJ databases">
        <title>Genomic Encyclopedia of Archaeal and Bacterial Type Strains, Phase II (KMG-II): From Individual Species to Whole Genera.</title>
        <authorList>
            <person name="Goeker M."/>
        </authorList>
    </citation>
    <scope>NUCLEOTIDE SEQUENCE [LARGE SCALE GENOMIC DNA]</scope>
    <source>
        <strain evidence="2 3">DSM 11115</strain>
    </source>
</reference>
<dbReference type="AlphaFoldDB" id="A0A2M9BPH0"/>
<organism evidence="2 3">
    <name type="scientific">Hymenobacter chitinivorans DSM 11115</name>
    <dbReference type="NCBI Taxonomy" id="1121954"/>
    <lineage>
        <taxon>Bacteria</taxon>
        <taxon>Pseudomonadati</taxon>
        <taxon>Bacteroidota</taxon>
        <taxon>Cytophagia</taxon>
        <taxon>Cytophagales</taxon>
        <taxon>Hymenobacteraceae</taxon>
        <taxon>Hymenobacter</taxon>
    </lineage>
</organism>
<proteinExistence type="predicted"/>
<feature type="transmembrane region" description="Helical" evidence="1">
    <location>
        <begin position="52"/>
        <end position="73"/>
    </location>
</feature>
<dbReference type="EMBL" id="PGFA01000001">
    <property type="protein sequence ID" value="PJJ59854.1"/>
    <property type="molecule type" value="Genomic_DNA"/>
</dbReference>
<name>A0A2M9BPH0_9BACT</name>
<protein>
    <recommendedName>
        <fullName evidence="4">Succinate dehydrogenase / fumarate reductase cytochrome b subunit</fullName>
    </recommendedName>
</protein>
<evidence type="ECO:0000256" key="1">
    <source>
        <dbReference type="SAM" id="Phobius"/>
    </source>
</evidence>
<dbReference type="InterPro" id="IPR034804">
    <property type="entry name" value="SQR/QFR_C/D"/>
</dbReference>
<feature type="transmembrane region" description="Helical" evidence="1">
    <location>
        <begin position="171"/>
        <end position="190"/>
    </location>
</feature>
<dbReference type="RefSeq" id="WP_100335540.1">
    <property type="nucleotide sequence ID" value="NZ_PGFA01000001.1"/>
</dbReference>
<keyword evidence="3" id="KW-1185">Reference proteome</keyword>
<comment type="caution">
    <text evidence="2">The sequence shown here is derived from an EMBL/GenBank/DDBJ whole genome shotgun (WGS) entry which is preliminary data.</text>
</comment>
<keyword evidence="1" id="KW-0812">Transmembrane</keyword>
<dbReference type="Proteomes" id="UP000228535">
    <property type="component" value="Unassembled WGS sequence"/>
</dbReference>
<keyword evidence="1" id="KW-0472">Membrane</keyword>
<gene>
    <name evidence="2" type="ORF">CLV45_1276</name>
</gene>
<accession>A0A2M9BPH0</accession>
<dbReference type="GO" id="GO:0016020">
    <property type="term" value="C:membrane"/>
    <property type="evidence" value="ECO:0007669"/>
    <property type="project" value="InterPro"/>
</dbReference>
<evidence type="ECO:0000313" key="3">
    <source>
        <dbReference type="Proteomes" id="UP000228535"/>
    </source>
</evidence>
<keyword evidence="1" id="KW-1133">Transmembrane helix</keyword>
<evidence type="ECO:0008006" key="4">
    <source>
        <dbReference type="Google" id="ProtNLM"/>
    </source>
</evidence>
<dbReference type="SUPFAM" id="SSF81343">
    <property type="entry name" value="Fumarate reductase respiratory complex transmembrane subunits"/>
    <property type="match status" value="1"/>
</dbReference>
<evidence type="ECO:0000313" key="2">
    <source>
        <dbReference type="EMBL" id="PJJ59854.1"/>
    </source>
</evidence>